<accession>A0A8J3VER7</accession>
<dbReference type="RefSeq" id="WP_239123536.1">
    <property type="nucleotide sequence ID" value="NZ_BONY01000008.1"/>
</dbReference>
<keyword evidence="7" id="KW-1185">Reference proteome</keyword>
<evidence type="ECO:0000259" key="5">
    <source>
        <dbReference type="PROSITE" id="PS50122"/>
    </source>
</evidence>
<dbReference type="PIRSF" id="PIRSF036461">
    <property type="entry name" value="Chmtx_methlestr"/>
    <property type="match status" value="1"/>
</dbReference>
<name>A0A8J3VER7_9ACTN</name>
<dbReference type="PROSITE" id="PS50122">
    <property type="entry name" value="CHEB"/>
    <property type="match status" value="1"/>
</dbReference>
<feature type="active site" evidence="4">
    <location>
        <position position="11"/>
    </location>
</feature>
<evidence type="ECO:0000313" key="6">
    <source>
        <dbReference type="EMBL" id="GIH03551.1"/>
    </source>
</evidence>
<protein>
    <recommendedName>
        <fullName evidence="2">protein-glutamate methylesterase</fullName>
        <ecNumber evidence="2">3.1.1.61</ecNumber>
    </recommendedName>
</protein>
<proteinExistence type="predicted"/>
<dbReference type="EMBL" id="BONY01000008">
    <property type="protein sequence ID" value="GIH03551.1"/>
    <property type="molecule type" value="Genomic_DNA"/>
</dbReference>
<dbReference type="InterPro" id="IPR011247">
    <property type="entry name" value="Chemotax_prot-Glu_Me-esterase"/>
</dbReference>
<dbReference type="InterPro" id="IPR035909">
    <property type="entry name" value="CheB_C"/>
</dbReference>
<dbReference type="GO" id="GO:0005737">
    <property type="term" value="C:cytoplasm"/>
    <property type="evidence" value="ECO:0007669"/>
    <property type="project" value="InterPro"/>
</dbReference>
<comment type="caution">
    <text evidence="6">The sequence shown here is derived from an EMBL/GenBank/DDBJ whole genome shotgun (WGS) entry which is preliminary data.</text>
</comment>
<feature type="active site" evidence="4">
    <location>
        <position position="38"/>
    </location>
</feature>
<gene>
    <name evidence="6" type="primary">cheB</name>
    <name evidence="6" type="ORF">Rhe02_16180</name>
</gene>
<keyword evidence="4" id="KW-0145">Chemotaxis</keyword>
<organism evidence="6 7">
    <name type="scientific">Rhizocola hellebori</name>
    <dbReference type="NCBI Taxonomy" id="1392758"/>
    <lineage>
        <taxon>Bacteria</taxon>
        <taxon>Bacillati</taxon>
        <taxon>Actinomycetota</taxon>
        <taxon>Actinomycetes</taxon>
        <taxon>Micromonosporales</taxon>
        <taxon>Micromonosporaceae</taxon>
        <taxon>Rhizocola</taxon>
    </lineage>
</organism>
<dbReference type="GO" id="GO:0006935">
    <property type="term" value="P:chemotaxis"/>
    <property type="evidence" value="ECO:0007669"/>
    <property type="project" value="UniProtKB-UniRule"/>
</dbReference>
<keyword evidence="1 4" id="KW-0378">Hydrolase</keyword>
<comment type="catalytic activity">
    <reaction evidence="3">
        <text>[protein]-L-glutamate 5-O-methyl ester + H2O = L-glutamyl-[protein] + methanol + H(+)</text>
        <dbReference type="Rhea" id="RHEA:23236"/>
        <dbReference type="Rhea" id="RHEA-COMP:10208"/>
        <dbReference type="Rhea" id="RHEA-COMP:10311"/>
        <dbReference type="ChEBI" id="CHEBI:15377"/>
        <dbReference type="ChEBI" id="CHEBI:15378"/>
        <dbReference type="ChEBI" id="CHEBI:17790"/>
        <dbReference type="ChEBI" id="CHEBI:29973"/>
        <dbReference type="ChEBI" id="CHEBI:82795"/>
        <dbReference type="EC" id="3.1.1.61"/>
    </reaction>
</comment>
<dbReference type="CDD" id="cd16433">
    <property type="entry name" value="CheB"/>
    <property type="match status" value="1"/>
</dbReference>
<dbReference type="Proteomes" id="UP000612899">
    <property type="component" value="Unassembled WGS sequence"/>
</dbReference>
<evidence type="ECO:0000256" key="2">
    <source>
        <dbReference type="ARBA" id="ARBA00039140"/>
    </source>
</evidence>
<evidence type="ECO:0000256" key="1">
    <source>
        <dbReference type="ARBA" id="ARBA00022801"/>
    </source>
</evidence>
<dbReference type="PANTHER" id="PTHR42872:SF6">
    <property type="entry name" value="PROTEIN-GLUTAMATE METHYLESTERASE_PROTEIN-GLUTAMINE GLUTAMINASE"/>
    <property type="match status" value="1"/>
</dbReference>
<dbReference type="InterPro" id="IPR000673">
    <property type="entry name" value="Sig_transdc_resp-reg_Me-estase"/>
</dbReference>
<reference evidence="6" key="1">
    <citation type="submission" date="2021-01" db="EMBL/GenBank/DDBJ databases">
        <title>Whole genome shotgun sequence of Rhizocola hellebori NBRC 109834.</title>
        <authorList>
            <person name="Komaki H."/>
            <person name="Tamura T."/>
        </authorList>
    </citation>
    <scope>NUCLEOTIDE SEQUENCE</scope>
    <source>
        <strain evidence="6">NBRC 109834</strain>
    </source>
</reference>
<feature type="active site" evidence="4">
    <location>
        <position position="130"/>
    </location>
</feature>
<dbReference type="GO" id="GO:0008984">
    <property type="term" value="F:protein-glutamate methylesterase activity"/>
    <property type="evidence" value="ECO:0007669"/>
    <property type="project" value="UniProtKB-EC"/>
</dbReference>
<dbReference type="SUPFAM" id="SSF52738">
    <property type="entry name" value="Methylesterase CheB, C-terminal domain"/>
    <property type="match status" value="1"/>
</dbReference>
<dbReference type="EC" id="3.1.1.61" evidence="2"/>
<evidence type="ECO:0000256" key="4">
    <source>
        <dbReference type="PROSITE-ProRule" id="PRU00050"/>
    </source>
</evidence>
<evidence type="ECO:0000313" key="7">
    <source>
        <dbReference type="Proteomes" id="UP000612899"/>
    </source>
</evidence>
<feature type="domain" description="CheB-type methylesterase" evidence="5">
    <location>
        <begin position="1"/>
        <end position="188"/>
    </location>
</feature>
<dbReference type="GO" id="GO:0000156">
    <property type="term" value="F:phosphorelay response regulator activity"/>
    <property type="evidence" value="ECO:0007669"/>
    <property type="project" value="InterPro"/>
</dbReference>
<dbReference type="Gene3D" id="3.40.50.180">
    <property type="entry name" value="Methylesterase CheB, C-terminal domain"/>
    <property type="match status" value="1"/>
</dbReference>
<dbReference type="PANTHER" id="PTHR42872">
    <property type="entry name" value="PROTEIN-GLUTAMATE METHYLESTERASE/PROTEIN-GLUTAMINE GLUTAMINASE"/>
    <property type="match status" value="1"/>
</dbReference>
<evidence type="ECO:0000256" key="3">
    <source>
        <dbReference type="ARBA" id="ARBA00048267"/>
    </source>
</evidence>
<dbReference type="Pfam" id="PF01339">
    <property type="entry name" value="CheB_methylest"/>
    <property type="match status" value="1"/>
</dbReference>
<dbReference type="AlphaFoldDB" id="A0A8J3VER7"/>
<sequence length="328" mass="34176">MYRDVVVVGASAGGVEALRSFVAALAPDLPASVFVVLHIPPSAPSALPAILSRVSQLPVQAAIDGEEMRQGRVYVAPPNHHLLLRHDRIRLSHGPSENGHRPAIDPLFRSAAKSFGSRTVGVVLSGSRDDGAAGLAAIAARGGLALIQDPAEALYASMPLAAQRATKADYVLPASQLGTIIAELATSPLTADSRRDNDLEIAAEVDVADEFDGLADPAGYGCPACGGALFELNSGPAPRYGCRVGHAWSPQALLDEQSAGMESALWTALRALEEKAALSAQLASTSAGRGHGLVQERHNRAAQEAIGAADIIRHLIDRLGAPETRERA</sequence>